<dbReference type="InterPro" id="IPR000742">
    <property type="entry name" value="EGF"/>
</dbReference>
<organism evidence="25">
    <name type="scientific">Patiria miniata</name>
    <name type="common">Bat star</name>
    <name type="synonym">Asterina miniata</name>
    <dbReference type="NCBI Taxonomy" id="46514"/>
    <lineage>
        <taxon>Eukaryota</taxon>
        <taxon>Metazoa</taxon>
        <taxon>Echinodermata</taxon>
        <taxon>Eleutherozoa</taxon>
        <taxon>Asterozoa</taxon>
        <taxon>Asteroidea</taxon>
        <taxon>Valvatacea</taxon>
        <taxon>Valvatida</taxon>
        <taxon>Asterinidae</taxon>
        <taxon>Patiria</taxon>
    </lineage>
</organism>
<evidence type="ECO:0000256" key="14">
    <source>
        <dbReference type="ARBA" id="ARBA00023157"/>
    </source>
</evidence>
<keyword evidence="15" id="KW-0325">Glycoprotein</keyword>
<dbReference type="EC" id="3.4.24.-" evidence="20"/>
<dbReference type="GO" id="GO:0005509">
    <property type="term" value="F:calcium ion binding"/>
    <property type="evidence" value="ECO:0007669"/>
    <property type="project" value="InterPro"/>
</dbReference>
<comment type="subcellular location">
    <subcellularLocation>
        <location evidence="1">Secreted</location>
    </subcellularLocation>
</comment>
<dbReference type="InterPro" id="IPR001506">
    <property type="entry name" value="Peptidase_M12A"/>
</dbReference>
<evidence type="ECO:0000256" key="8">
    <source>
        <dbReference type="ARBA" id="ARBA00022737"/>
    </source>
</evidence>
<evidence type="ECO:0000256" key="7">
    <source>
        <dbReference type="ARBA" id="ARBA00022729"/>
    </source>
</evidence>
<evidence type="ECO:0000256" key="4">
    <source>
        <dbReference type="ARBA" id="ARBA00022536"/>
    </source>
</evidence>
<dbReference type="GO" id="GO:0006508">
    <property type="term" value="P:proteolysis"/>
    <property type="evidence" value="ECO:0007669"/>
    <property type="project" value="UniProtKB-KW"/>
</dbReference>
<comment type="cofactor">
    <cofactor evidence="19 20">
        <name>Zn(2+)</name>
        <dbReference type="ChEBI" id="CHEBI:29105"/>
    </cofactor>
    <text evidence="19 20">Binds 1 zinc ion per subunit.</text>
</comment>
<feature type="domain" description="CUB" evidence="22">
    <location>
        <begin position="511"/>
        <end position="623"/>
    </location>
</feature>
<dbReference type="InterPro" id="IPR000859">
    <property type="entry name" value="CUB_dom"/>
</dbReference>
<evidence type="ECO:0000256" key="2">
    <source>
        <dbReference type="ARBA" id="ARBA00022473"/>
    </source>
</evidence>
<keyword evidence="4 18" id="KW-0245">EGF-like domain</keyword>
<protein>
    <recommendedName>
        <fullName evidence="20">Metalloendopeptidase</fullName>
        <ecNumber evidence="20">3.4.24.-</ecNumber>
    </recommendedName>
</protein>
<feature type="compositionally biased region" description="Basic residues" evidence="21">
    <location>
        <begin position="133"/>
        <end position="142"/>
    </location>
</feature>
<dbReference type="Gene3D" id="2.10.25.10">
    <property type="entry name" value="Laminin"/>
    <property type="match status" value="2"/>
</dbReference>
<dbReference type="InterPro" id="IPR001881">
    <property type="entry name" value="EGF-like_Ca-bd_dom"/>
</dbReference>
<evidence type="ECO:0000256" key="5">
    <source>
        <dbReference type="ARBA" id="ARBA00022670"/>
    </source>
</evidence>
<dbReference type="Gene3D" id="2.60.120.290">
    <property type="entry name" value="Spermadhesin, CUB domain"/>
    <property type="match status" value="5"/>
</dbReference>
<keyword evidence="12 19" id="KW-0482">Metalloprotease</keyword>
<feature type="signal peptide" evidence="20">
    <location>
        <begin position="1"/>
        <end position="35"/>
    </location>
</feature>
<dbReference type="InterPro" id="IPR035914">
    <property type="entry name" value="Sperma_CUB_dom_sf"/>
</dbReference>
<dbReference type="InterPro" id="IPR034036">
    <property type="entry name" value="ZnMP_TLD/BMP1"/>
</dbReference>
<comment type="caution">
    <text evidence="18">Lacks conserved residue(s) required for the propagation of feature annotation.</text>
</comment>
<dbReference type="SUPFAM" id="SSF57196">
    <property type="entry name" value="EGF/Laminin"/>
    <property type="match status" value="2"/>
</dbReference>
<feature type="domain" description="CUB" evidence="22">
    <location>
        <begin position="396"/>
        <end position="510"/>
    </location>
</feature>
<dbReference type="PANTHER" id="PTHR24251:SF43">
    <property type="entry name" value="TOLLOID-LIKE PROTEIN 2"/>
    <property type="match status" value="1"/>
</dbReference>
<dbReference type="SUPFAM" id="SSF55486">
    <property type="entry name" value="Metalloproteases ('zincins'), catalytic domain"/>
    <property type="match status" value="1"/>
</dbReference>
<dbReference type="FunFam" id="3.40.390.10:FF:000004">
    <property type="entry name" value="Metalloendopeptidase"/>
    <property type="match status" value="1"/>
</dbReference>
<feature type="domain" description="Peptidase M12A" evidence="24">
    <location>
        <begin position="189"/>
        <end position="394"/>
    </location>
</feature>
<keyword evidence="10 17" id="KW-0862">Zinc</keyword>
<evidence type="ECO:0000256" key="17">
    <source>
        <dbReference type="PIRSR" id="PIRSR001199-2"/>
    </source>
</evidence>
<dbReference type="SMART" id="SM00042">
    <property type="entry name" value="CUB"/>
    <property type="match status" value="5"/>
</dbReference>
<evidence type="ECO:0000259" key="24">
    <source>
        <dbReference type="PROSITE" id="PS51864"/>
    </source>
</evidence>
<dbReference type="GO" id="GO:0005576">
    <property type="term" value="C:extracellular region"/>
    <property type="evidence" value="ECO:0007669"/>
    <property type="project" value="UniProtKB-SubCell"/>
</dbReference>
<dbReference type="PROSITE" id="PS00010">
    <property type="entry name" value="ASX_HYDROXYL"/>
    <property type="match status" value="2"/>
</dbReference>
<keyword evidence="2" id="KW-0217">Developmental protein</keyword>
<dbReference type="Pfam" id="PF00431">
    <property type="entry name" value="CUB"/>
    <property type="match status" value="5"/>
</dbReference>
<keyword evidence="13" id="KW-0865">Zymogen</keyword>
<evidence type="ECO:0000256" key="9">
    <source>
        <dbReference type="ARBA" id="ARBA00022801"/>
    </source>
</evidence>
<feature type="active site" evidence="16 19">
    <location>
        <position position="285"/>
    </location>
</feature>
<evidence type="ECO:0000256" key="6">
    <source>
        <dbReference type="ARBA" id="ARBA00022723"/>
    </source>
</evidence>
<feature type="binding site" evidence="17 19">
    <location>
        <position position="288"/>
    </location>
    <ligand>
        <name>Zn(2+)</name>
        <dbReference type="ChEBI" id="CHEBI:29105"/>
        <note>catalytic</note>
    </ligand>
</feature>
<dbReference type="FunFam" id="2.60.120.290:FF:000004">
    <property type="entry name" value="Metalloendopeptidase"/>
    <property type="match status" value="1"/>
</dbReference>
<dbReference type="PIRSF" id="PIRSF001199">
    <property type="entry name" value="BMP_1/tolloid-like"/>
    <property type="match status" value="1"/>
</dbReference>
<dbReference type="InterPro" id="IPR018097">
    <property type="entry name" value="EGF_Ca-bd_CS"/>
</dbReference>
<evidence type="ECO:0000256" key="20">
    <source>
        <dbReference type="RuleBase" id="RU361183"/>
    </source>
</evidence>
<feature type="domain" description="CUB" evidence="22">
    <location>
        <begin position="822"/>
        <end position="934"/>
    </location>
</feature>
<feature type="disulfide bond" evidence="19">
    <location>
        <begin position="256"/>
        <end position="257"/>
    </location>
</feature>
<evidence type="ECO:0000259" key="22">
    <source>
        <dbReference type="PROSITE" id="PS01180"/>
    </source>
</evidence>
<keyword evidence="3" id="KW-0964">Secreted</keyword>
<dbReference type="Pfam" id="PF14670">
    <property type="entry name" value="FXa_inhibition"/>
    <property type="match status" value="2"/>
</dbReference>
<evidence type="ECO:0000256" key="19">
    <source>
        <dbReference type="PROSITE-ProRule" id="PRU01211"/>
    </source>
</evidence>
<feature type="chain" id="PRO_5041489219" description="Metalloendopeptidase" evidence="20">
    <location>
        <begin position="36"/>
        <end position="1051"/>
    </location>
</feature>
<dbReference type="Pfam" id="PF01400">
    <property type="entry name" value="Astacin"/>
    <property type="match status" value="1"/>
</dbReference>
<feature type="region of interest" description="Disordered" evidence="21">
    <location>
        <begin position="133"/>
        <end position="189"/>
    </location>
</feature>
<dbReference type="Gene3D" id="3.40.390.10">
    <property type="entry name" value="Collagenase (Catalytic Domain)"/>
    <property type="match status" value="1"/>
</dbReference>
<dbReference type="EMBL" id="OR227751">
    <property type="protein sequence ID" value="WMB80897.1"/>
    <property type="molecule type" value="mRNA"/>
</dbReference>
<sequence>MGPVTLHHHLHRTFVLSLCLLPCLLLTVHVQSSCAQDLKDGMKLSRHHNKMQDEGDPHVYWRSTVTEEFADPCKADGFLGDIALTEEQYQQEIGRYKQKLQEYKQSKGIRKKTNKQHEEKQLAKEEKRLAKERRKLQRKEKKAIKEEKREERRQSRRPHLETIQIVQEEDETERGTDEVATETHHRVARAVTSRPERKWPYGVIPYVIDGNFTGSQRAMFKQAMRHWENYTCITFVERSPTQHRNYIVFTYRSCGCCSFVGMRAEGAQAISIGKNCDKFGVVVHELGHVVGFWHEHTRPDRDDHVTIVKENILPGQEYNFNKLLPEEVDSLGQPYDFASIMHYARNTFSRGIWLDTVIPQRDPDAVPRAEIEIGQRKQLSEGDITQANLLYKCPACGRTLQETTGNFSSPGWPEQFNSRESCVWRISVTPGETIVLTFEDFELVGSDDCWYHHVEVRDGHWRFSNVLGRFCGSNIPPVIVSTDSRLWIELKSSPTGNAVSRGFAAHYEAVCGGNISKESGMLQSPNYPDDYRPDKSCVWYLTMPEGFQVGLNFQSFEVERHDNCIYDYVEVRDGHEDDSPLIGKYCGYLMPEDIKSSSNKLRVKFVSDGTVNKGGFSADFFKEDDECSKNNGGCEQICVNTIGSYRCECEPGFELKADGESCEVACGGFLTSLQGNITSPSYPDLYPRDKNCVWHLVAPSLYRISLQFLSFELEGNDVCKYDYVEVRSGLTEVGDLHGKFCGDDIPDTITSRYNNMRIEFKSDSTVSRPGFFAMFFADIDECEKNNGDCQHVCVNTLGSYTCSCRNGFTLHENGHDCKESGCRHDIRSSHGEITSPNYPDNYPKRKECTWHIVATPGHKVELVFNDFDLEHHLECAYDHVVIYDGDSSEGHLLGRFCGTRIPDPVLANTNQMYITFFSDASVSRRGFFATHSTICGGVLQADYVSQKLYSHADYGDNNYGSQEDCEWTILAPQGYSVRLMFRSFDIEHETECDYDSLEVLDGDSYDSERIGRFCGHKIPDDIISQGENLRLIFRSDDTISKKGFYAEYQIS</sequence>
<dbReference type="CDD" id="cd04281">
    <property type="entry name" value="ZnMc_BMP1_TLD"/>
    <property type="match status" value="1"/>
</dbReference>
<feature type="domain" description="CUB" evidence="22">
    <location>
        <begin position="935"/>
        <end position="1051"/>
    </location>
</feature>
<keyword evidence="8" id="KW-0677">Repeat</keyword>
<evidence type="ECO:0000256" key="1">
    <source>
        <dbReference type="ARBA" id="ARBA00004613"/>
    </source>
</evidence>
<dbReference type="InterPro" id="IPR000152">
    <property type="entry name" value="EGF-type_Asp/Asn_hydroxyl_site"/>
</dbReference>
<dbReference type="SMART" id="SM00179">
    <property type="entry name" value="EGF_CA"/>
    <property type="match status" value="2"/>
</dbReference>
<keyword evidence="14 19" id="KW-1015">Disulfide bond</keyword>
<feature type="binding site" evidence="17 19">
    <location>
        <position position="284"/>
    </location>
    <ligand>
        <name>Zn(2+)</name>
        <dbReference type="ChEBI" id="CHEBI:29105"/>
        <note>catalytic</note>
    </ligand>
</feature>
<dbReference type="GO" id="GO:0004222">
    <property type="term" value="F:metalloendopeptidase activity"/>
    <property type="evidence" value="ECO:0007669"/>
    <property type="project" value="UniProtKB-UniRule"/>
</dbReference>
<evidence type="ECO:0000256" key="10">
    <source>
        <dbReference type="ARBA" id="ARBA00022833"/>
    </source>
</evidence>
<evidence type="ECO:0000256" key="15">
    <source>
        <dbReference type="ARBA" id="ARBA00023180"/>
    </source>
</evidence>
<evidence type="ECO:0000313" key="25">
    <source>
        <dbReference type="EMBL" id="WMB80897.1"/>
    </source>
</evidence>
<dbReference type="SMART" id="SM00235">
    <property type="entry name" value="ZnMc"/>
    <property type="match status" value="1"/>
</dbReference>
<evidence type="ECO:0000256" key="12">
    <source>
        <dbReference type="ARBA" id="ARBA00023049"/>
    </source>
</evidence>
<dbReference type="PROSITE" id="PS01180">
    <property type="entry name" value="CUB"/>
    <property type="match status" value="5"/>
</dbReference>
<feature type="compositionally biased region" description="Basic and acidic residues" evidence="21">
    <location>
        <begin position="143"/>
        <end position="153"/>
    </location>
</feature>
<dbReference type="CDD" id="cd00041">
    <property type="entry name" value="CUB"/>
    <property type="match status" value="5"/>
</dbReference>
<feature type="binding site" evidence="17 19">
    <location>
        <position position="294"/>
    </location>
    <ligand>
        <name>Zn(2+)</name>
        <dbReference type="ChEBI" id="CHEBI:29105"/>
        <note>catalytic</note>
    </ligand>
</feature>
<evidence type="ECO:0000256" key="13">
    <source>
        <dbReference type="ARBA" id="ARBA00023145"/>
    </source>
</evidence>
<reference evidence="25" key="1">
    <citation type="submission" date="2023-06" db="EMBL/GenBank/DDBJ databases">
        <authorList>
            <person name="Formery L."/>
            <person name="Peluso P."/>
            <person name="Kohnle I."/>
            <person name="Malnick J."/>
            <person name="Thompson J.R."/>
            <person name="Pitel M."/>
            <person name="Uhlinger K.R."/>
            <person name="Rokhsar D.S."/>
            <person name="Rank D.R."/>
            <person name="Lowe C.J."/>
        </authorList>
    </citation>
    <scope>NUCLEOTIDE SEQUENCE</scope>
    <source>
        <strain evidence="25">PB.21682.1</strain>
    </source>
</reference>
<feature type="domain" description="EGF-like" evidence="23">
    <location>
        <begin position="623"/>
        <end position="663"/>
    </location>
</feature>
<dbReference type="CDD" id="cd00054">
    <property type="entry name" value="EGF_CA"/>
    <property type="match status" value="2"/>
</dbReference>
<keyword evidence="7 20" id="KW-0732">Signal</keyword>
<dbReference type="FunFam" id="2.10.25.10:FF:000240">
    <property type="entry name" value="Vitamin K-dependent protein S"/>
    <property type="match status" value="2"/>
</dbReference>
<dbReference type="InterPro" id="IPR015446">
    <property type="entry name" value="BMP_1/tolloid-like"/>
</dbReference>
<dbReference type="PROSITE" id="PS01187">
    <property type="entry name" value="EGF_CA"/>
    <property type="match status" value="2"/>
</dbReference>
<feature type="compositionally biased region" description="Basic and acidic residues" evidence="21">
    <location>
        <begin position="173"/>
        <end position="185"/>
    </location>
</feature>
<feature type="domain" description="EGF-like" evidence="23">
    <location>
        <begin position="778"/>
        <end position="818"/>
    </location>
</feature>
<dbReference type="PROSITE" id="PS51864">
    <property type="entry name" value="ASTACIN"/>
    <property type="match status" value="1"/>
</dbReference>
<dbReference type="FunFam" id="2.60.120.290:FF:000009">
    <property type="entry name" value="Metalloendopeptidase"/>
    <property type="match status" value="1"/>
</dbReference>
<evidence type="ECO:0000256" key="18">
    <source>
        <dbReference type="PROSITE-ProRule" id="PRU00076"/>
    </source>
</evidence>
<evidence type="ECO:0000256" key="3">
    <source>
        <dbReference type="ARBA" id="ARBA00022525"/>
    </source>
</evidence>
<evidence type="ECO:0000259" key="23">
    <source>
        <dbReference type="PROSITE" id="PS50026"/>
    </source>
</evidence>
<dbReference type="PROSITE" id="PS50026">
    <property type="entry name" value="EGF_3"/>
    <property type="match status" value="2"/>
</dbReference>
<keyword evidence="6 17" id="KW-0479">Metal-binding</keyword>
<dbReference type="PRINTS" id="PR00480">
    <property type="entry name" value="ASTACIN"/>
</dbReference>
<dbReference type="PANTHER" id="PTHR24251">
    <property type="entry name" value="OVOCHYMASE-RELATED"/>
    <property type="match status" value="1"/>
</dbReference>
<dbReference type="InterPro" id="IPR006026">
    <property type="entry name" value="Peptidase_Metallo"/>
</dbReference>
<dbReference type="AlphaFoldDB" id="A0AA50KIS0"/>
<feature type="disulfide bond" evidence="19">
    <location>
        <begin position="254"/>
        <end position="276"/>
    </location>
</feature>
<dbReference type="SUPFAM" id="SSF49854">
    <property type="entry name" value="Spermadhesin, CUB domain"/>
    <property type="match status" value="5"/>
</dbReference>
<proteinExistence type="evidence at transcript level"/>
<evidence type="ECO:0000256" key="21">
    <source>
        <dbReference type="SAM" id="MobiDB-lite"/>
    </source>
</evidence>
<evidence type="ECO:0000256" key="11">
    <source>
        <dbReference type="ARBA" id="ARBA00022837"/>
    </source>
</evidence>
<name>A0AA50KIS0_PATMI</name>
<accession>A0AA50KIS0</accession>
<dbReference type="GO" id="GO:0008270">
    <property type="term" value="F:zinc ion binding"/>
    <property type="evidence" value="ECO:0007669"/>
    <property type="project" value="UniProtKB-UniRule"/>
</dbReference>
<feature type="domain" description="CUB" evidence="22">
    <location>
        <begin position="666"/>
        <end position="778"/>
    </location>
</feature>
<keyword evidence="9 19" id="KW-0378">Hydrolase</keyword>
<keyword evidence="5 19" id="KW-0645">Protease</keyword>
<dbReference type="FunFam" id="2.60.120.290:FF:000013">
    <property type="entry name" value="Membrane frizzled-related protein"/>
    <property type="match status" value="3"/>
</dbReference>
<evidence type="ECO:0000256" key="16">
    <source>
        <dbReference type="PIRSR" id="PIRSR001199-1"/>
    </source>
</evidence>
<keyword evidence="11" id="KW-0106">Calcium</keyword>
<dbReference type="SMART" id="SM00181">
    <property type="entry name" value="EGF"/>
    <property type="match status" value="2"/>
</dbReference>
<dbReference type="PROSITE" id="PS01186">
    <property type="entry name" value="EGF_2"/>
    <property type="match status" value="2"/>
</dbReference>
<dbReference type="InterPro" id="IPR024079">
    <property type="entry name" value="MetalloPept_cat_dom_sf"/>
</dbReference>